<gene>
    <name evidence="2" type="ORF">LCGC14_0845530</name>
</gene>
<comment type="caution">
    <text evidence="2">The sequence shown here is derived from an EMBL/GenBank/DDBJ whole genome shotgun (WGS) entry which is preliminary data.</text>
</comment>
<sequence>MSFLIGGHNMKRTRRSLTPDTGPKPTTEAQSIRASIAVLQGFIDNTRQQADRQIAHWAETIARQQRDLAEIERR</sequence>
<dbReference type="AlphaFoldDB" id="A0A0F9PX45"/>
<organism evidence="2">
    <name type="scientific">marine sediment metagenome</name>
    <dbReference type="NCBI Taxonomy" id="412755"/>
    <lineage>
        <taxon>unclassified sequences</taxon>
        <taxon>metagenomes</taxon>
        <taxon>ecological metagenomes</taxon>
    </lineage>
</organism>
<protein>
    <submittedName>
        <fullName evidence="2">Uncharacterized protein</fullName>
    </submittedName>
</protein>
<dbReference type="EMBL" id="LAZR01002497">
    <property type="protein sequence ID" value="KKN29297.1"/>
    <property type="molecule type" value="Genomic_DNA"/>
</dbReference>
<proteinExistence type="predicted"/>
<evidence type="ECO:0000313" key="2">
    <source>
        <dbReference type="EMBL" id="KKN29297.1"/>
    </source>
</evidence>
<accession>A0A0F9PX45</accession>
<reference evidence="2" key="1">
    <citation type="journal article" date="2015" name="Nature">
        <title>Complex archaea that bridge the gap between prokaryotes and eukaryotes.</title>
        <authorList>
            <person name="Spang A."/>
            <person name="Saw J.H."/>
            <person name="Jorgensen S.L."/>
            <person name="Zaremba-Niedzwiedzka K."/>
            <person name="Martijn J."/>
            <person name="Lind A.E."/>
            <person name="van Eijk R."/>
            <person name="Schleper C."/>
            <person name="Guy L."/>
            <person name="Ettema T.J."/>
        </authorList>
    </citation>
    <scope>NUCLEOTIDE SEQUENCE</scope>
</reference>
<feature type="region of interest" description="Disordered" evidence="1">
    <location>
        <begin position="1"/>
        <end position="30"/>
    </location>
</feature>
<name>A0A0F9PX45_9ZZZZ</name>
<evidence type="ECO:0000256" key="1">
    <source>
        <dbReference type="SAM" id="MobiDB-lite"/>
    </source>
</evidence>